<gene>
    <name evidence="2" type="ORF">JIN85_07665</name>
</gene>
<dbReference type="Gene3D" id="3.40.50.12780">
    <property type="entry name" value="N-terminal domain of ligase-like"/>
    <property type="match status" value="1"/>
</dbReference>
<dbReference type="Pfam" id="PF00501">
    <property type="entry name" value="AMP-binding"/>
    <property type="match status" value="1"/>
</dbReference>
<proteinExistence type="predicted"/>
<dbReference type="InterPro" id="IPR042099">
    <property type="entry name" value="ANL_N_sf"/>
</dbReference>
<sequence>MNLVKLLEDRARKHPDQPALVDVKGGADRVVSFRDLGKRVAAGAALLDRIGLKRGQVILVFQPVSIELYEFLLAAFHAGLRVMLADPSAGKHFLSLCCQRLQPDAFFGSWKAQCLRMSVPELRRIPIAIRSGAWFPRTRAWRTDLGNLPLLDVPDDEPALITFTSGSTGLPKAAMRTHGFLMAQHRALSEALDFQEGEVDLITLPVFVLANLASGLTSVLAATNLAKPGEPDIEAIQSQVKRQQVTRCAGSPAFFDALQRAGALPEFRKLYTGGAPVFPDLLRRLRADLTDAVIDSVYGSTEAEPMAHFSADDVECSAELTRKGGGLCSGKPVNLIQLRVIRDHWGTPLGPLRQAEFDDLQVDSGQAGEIMVTGEHVLKSYLGGIGDEETKVHVDGAVWHRTGDAGWFDAEGRIWLLGRCSEKLPMFPAPTDLPAEAMRYPFAIECAFREKFPTIRIAAMAWNDQRLLVIGQSQEFAPTVEIETLAADFGMSKIVYLPAIPLDRRHNAKIDYPELRRQLRLAE</sequence>
<name>A0A934S7M0_9BACT</name>
<dbReference type="InterPro" id="IPR020845">
    <property type="entry name" value="AMP-binding_CS"/>
</dbReference>
<evidence type="ECO:0000313" key="2">
    <source>
        <dbReference type="EMBL" id="MBK1882286.1"/>
    </source>
</evidence>
<evidence type="ECO:0000313" key="3">
    <source>
        <dbReference type="Proteomes" id="UP000603141"/>
    </source>
</evidence>
<dbReference type="EMBL" id="JAENIJ010000009">
    <property type="protein sequence ID" value="MBK1882286.1"/>
    <property type="molecule type" value="Genomic_DNA"/>
</dbReference>
<dbReference type="RefSeq" id="WP_200269278.1">
    <property type="nucleotide sequence ID" value="NZ_JAENIJ010000009.1"/>
</dbReference>
<protein>
    <submittedName>
        <fullName evidence="2">AMP-binding protein</fullName>
    </submittedName>
</protein>
<organism evidence="2 3">
    <name type="scientific">Luteolibacter pohnpeiensis</name>
    <dbReference type="NCBI Taxonomy" id="454153"/>
    <lineage>
        <taxon>Bacteria</taxon>
        <taxon>Pseudomonadati</taxon>
        <taxon>Verrucomicrobiota</taxon>
        <taxon>Verrucomicrobiia</taxon>
        <taxon>Verrucomicrobiales</taxon>
        <taxon>Verrucomicrobiaceae</taxon>
        <taxon>Luteolibacter</taxon>
    </lineage>
</organism>
<dbReference type="Proteomes" id="UP000603141">
    <property type="component" value="Unassembled WGS sequence"/>
</dbReference>
<accession>A0A934S7M0</accession>
<feature type="domain" description="AMP-dependent synthetase/ligase" evidence="1">
    <location>
        <begin position="7"/>
        <end position="382"/>
    </location>
</feature>
<dbReference type="PROSITE" id="PS00455">
    <property type="entry name" value="AMP_BINDING"/>
    <property type="match status" value="1"/>
</dbReference>
<comment type="caution">
    <text evidence="2">The sequence shown here is derived from an EMBL/GenBank/DDBJ whole genome shotgun (WGS) entry which is preliminary data.</text>
</comment>
<evidence type="ECO:0000259" key="1">
    <source>
        <dbReference type="Pfam" id="PF00501"/>
    </source>
</evidence>
<dbReference type="InterPro" id="IPR000873">
    <property type="entry name" value="AMP-dep_synth/lig_dom"/>
</dbReference>
<dbReference type="SUPFAM" id="SSF56801">
    <property type="entry name" value="Acetyl-CoA synthetase-like"/>
    <property type="match status" value="1"/>
</dbReference>
<reference evidence="2" key="1">
    <citation type="submission" date="2021-01" db="EMBL/GenBank/DDBJ databases">
        <title>Modified the classification status of verrucomicrobia.</title>
        <authorList>
            <person name="Feng X."/>
        </authorList>
    </citation>
    <scope>NUCLEOTIDE SEQUENCE</scope>
    <source>
        <strain evidence="2">KCTC 22041</strain>
    </source>
</reference>
<dbReference type="PANTHER" id="PTHR43767:SF1">
    <property type="entry name" value="NONRIBOSOMAL PEPTIDE SYNTHASE PES1 (EUROFUNG)-RELATED"/>
    <property type="match status" value="1"/>
</dbReference>
<dbReference type="PANTHER" id="PTHR43767">
    <property type="entry name" value="LONG-CHAIN-FATTY-ACID--COA LIGASE"/>
    <property type="match status" value="1"/>
</dbReference>
<dbReference type="InterPro" id="IPR050237">
    <property type="entry name" value="ATP-dep_AMP-bd_enzyme"/>
</dbReference>
<keyword evidence="3" id="KW-1185">Reference proteome</keyword>
<dbReference type="AlphaFoldDB" id="A0A934S7M0"/>